<keyword evidence="2" id="KW-1185">Reference proteome</keyword>
<evidence type="ECO:0000313" key="2">
    <source>
        <dbReference type="Proteomes" id="UP000789901"/>
    </source>
</evidence>
<dbReference type="Proteomes" id="UP000789901">
    <property type="component" value="Unassembled WGS sequence"/>
</dbReference>
<dbReference type="EMBL" id="CAJVQB010001916">
    <property type="protein sequence ID" value="CAG8555567.1"/>
    <property type="molecule type" value="Genomic_DNA"/>
</dbReference>
<organism evidence="1 2">
    <name type="scientific">Gigaspora margarita</name>
    <dbReference type="NCBI Taxonomy" id="4874"/>
    <lineage>
        <taxon>Eukaryota</taxon>
        <taxon>Fungi</taxon>
        <taxon>Fungi incertae sedis</taxon>
        <taxon>Mucoromycota</taxon>
        <taxon>Glomeromycotina</taxon>
        <taxon>Glomeromycetes</taxon>
        <taxon>Diversisporales</taxon>
        <taxon>Gigasporaceae</taxon>
        <taxon>Gigaspora</taxon>
    </lineage>
</organism>
<reference evidence="1 2" key="1">
    <citation type="submission" date="2021-06" db="EMBL/GenBank/DDBJ databases">
        <authorList>
            <person name="Kallberg Y."/>
            <person name="Tangrot J."/>
            <person name="Rosling A."/>
        </authorList>
    </citation>
    <scope>NUCLEOTIDE SEQUENCE [LARGE SCALE GENOMIC DNA]</scope>
    <source>
        <strain evidence="1 2">120-4 pot B 10/14</strain>
    </source>
</reference>
<evidence type="ECO:0000313" key="1">
    <source>
        <dbReference type="EMBL" id="CAG8555567.1"/>
    </source>
</evidence>
<comment type="caution">
    <text evidence="1">The sequence shown here is derived from an EMBL/GenBank/DDBJ whole genome shotgun (WGS) entry which is preliminary data.</text>
</comment>
<name>A0ABN7UDX3_GIGMA</name>
<proteinExistence type="predicted"/>
<protein>
    <submittedName>
        <fullName evidence="1">36411_t:CDS:1</fullName>
    </submittedName>
</protein>
<gene>
    <name evidence="1" type="ORF">GMARGA_LOCUS4767</name>
</gene>
<sequence length="111" mass="12969">MHPEQVEGSADLYDTKRQRLGFDLERVRPIALLEAFHKYVTKEITKRLSKVFIEKNILQDPNFTSLPEDSTKKPFYILNVLLEEAQKKRKNMAPFSGYKKGFNLLILEKAL</sequence>
<accession>A0ABN7UDX3</accession>